<keyword evidence="1" id="KW-1133">Transmembrane helix</keyword>
<dbReference type="Proteomes" id="UP000035218">
    <property type="component" value="Unassembled WGS sequence"/>
</dbReference>
<protein>
    <submittedName>
        <fullName evidence="3">Uncharacterized protein</fullName>
    </submittedName>
</protein>
<dbReference type="RefSeq" id="WP_047074560.1">
    <property type="nucleotide sequence ID" value="NZ_BJOL01000039.1"/>
</dbReference>
<reference evidence="2 5" key="2">
    <citation type="submission" date="2019-06" db="EMBL/GenBank/DDBJ databases">
        <title>Whole genome shotgun sequence of Brevibacillus formosus NBRC 15716.</title>
        <authorList>
            <person name="Hosoyama A."/>
            <person name="Uohara A."/>
            <person name="Ohji S."/>
            <person name="Ichikawa N."/>
        </authorList>
    </citation>
    <scope>NUCLEOTIDE SEQUENCE [LARGE SCALE GENOMIC DNA]</scope>
    <source>
        <strain evidence="2 5">NBRC 15716</strain>
    </source>
</reference>
<name>A0A837KHS7_9BACL</name>
<evidence type="ECO:0000313" key="3">
    <source>
        <dbReference type="EMBL" id="KLH96016.1"/>
    </source>
</evidence>
<keyword evidence="5" id="KW-1185">Reference proteome</keyword>
<evidence type="ECO:0000313" key="5">
    <source>
        <dbReference type="Proteomes" id="UP000319498"/>
    </source>
</evidence>
<dbReference type="Proteomes" id="UP000319498">
    <property type="component" value="Unassembled WGS sequence"/>
</dbReference>
<dbReference type="EMBL" id="BJOL01000039">
    <property type="protein sequence ID" value="GED61037.1"/>
    <property type="molecule type" value="Genomic_DNA"/>
</dbReference>
<evidence type="ECO:0000313" key="4">
    <source>
        <dbReference type="Proteomes" id="UP000035218"/>
    </source>
</evidence>
<comment type="caution">
    <text evidence="3">The sequence shown here is derived from an EMBL/GenBank/DDBJ whole genome shotgun (WGS) entry which is preliminary data.</text>
</comment>
<organism evidence="3 4">
    <name type="scientific">Brevibacillus formosus</name>
    <dbReference type="NCBI Taxonomy" id="54913"/>
    <lineage>
        <taxon>Bacteria</taxon>
        <taxon>Bacillati</taxon>
        <taxon>Bacillota</taxon>
        <taxon>Bacilli</taxon>
        <taxon>Bacillales</taxon>
        <taxon>Paenibacillaceae</taxon>
        <taxon>Brevibacillus</taxon>
    </lineage>
</organism>
<keyword evidence="1" id="KW-0812">Transmembrane</keyword>
<keyword evidence="1" id="KW-0472">Membrane</keyword>
<reference evidence="3 4" key="1">
    <citation type="submission" date="2015-05" db="EMBL/GenBank/DDBJ databases">
        <title>Genome sequencing project for genomic taxonomy and phylogenomics of Bacillus-like bacteria.</title>
        <authorList>
            <person name="Liu B."/>
            <person name="Wang J."/>
            <person name="Zhu Y."/>
            <person name="Liu G."/>
            <person name="Chen Q."/>
            <person name="Chen Z."/>
            <person name="Lan J."/>
            <person name="Che J."/>
            <person name="Ge C."/>
            <person name="Shi H."/>
            <person name="Pan Z."/>
            <person name="Liu X."/>
        </authorList>
    </citation>
    <scope>NUCLEOTIDE SEQUENCE [LARGE SCALE GENOMIC DNA]</scope>
    <source>
        <strain evidence="3 4">DSM 9885</strain>
    </source>
</reference>
<dbReference type="EMBL" id="LDCN01000013">
    <property type="protein sequence ID" value="KLH96016.1"/>
    <property type="molecule type" value="Genomic_DNA"/>
</dbReference>
<sequence length="82" mass="9266">MSIPQIVQKGLALLLGITGWYLIRESSILGREAAFEYISGFKSFDTTEYLRLMDNFIFSYQLIGGILLSIGLLYLLKGLDQK</sequence>
<dbReference type="AlphaFoldDB" id="A0A837KHS7"/>
<dbReference type="OrthoDB" id="2476118at2"/>
<accession>A0A837KHS7</accession>
<proteinExistence type="predicted"/>
<evidence type="ECO:0000256" key="1">
    <source>
        <dbReference type="SAM" id="Phobius"/>
    </source>
</evidence>
<dbReference type="GeneID" id="87588777"/>
<gene>
    <name evidence="3" type="ORF">AA984_27420</name>
    <name evidence="2" type="ORF">BFO01nite_51690</name>
</gene>
<feature type="transmembrane region" description="Helical" evidence="1">
    <location>
        <begin position="57"/>
        <end position="76"/>
    </location>
</feature>
<evidence type="ECO:0000313" key="2">
    <source>
        <dbReference type="EMBL" id="GED61037.1"/>
    </source>
</evidence>